<dbReference type="RefSeq" id="XP_007321801.1">
    <property type="nucleotide sequence ID" value="XM_007321739.1"/>
</dbReference>
<dbReference type="GeneID" id="18820595"/>
<name>F8P5X8_SERL9</name>
<gene>
    <name evidence="1" type="ORF">SERLADRAFT_475128</name>
</gene>
<proteinExistence type="predicted"/>
<reference evidence="1" key="1">
    <citation type="submission" date="2011-04" db="EMBL/GenBank/DDBJ databases">
        <title>Evolution of plant cell wall degrading machinery underlies the functional diversity of forest fungi.</title>
        <authorList>
            <consortium name="US DOE Joint Genome Institute (JGI-PGF)"/>
            <person name="Eastwood D.C."/>
            <person name="Floudas D."/>
            <person name="Binder M."/>
            <person name="Majcherczyk A."/>
            <person name="Schneider P."/>
            <person name="Aerts A."/>
            <person name="Asiegbu F.O."/>
            <person name="Baker S.E."/>
            <person name="Barry K."/>
            <person name="Bendiksby M."/>
            <person name="Blumentritt M."/>
            <person name="Coutinho P.M."/>
            <person name="Cullen D."/>
            <person name="Cullen D."/>
            <person name="Gathman A."/>
            <person name="Goodell B."/>
            <person name="Henrissat B."/>
            <person name="Ihrmark K."/>
            <person name="Kauserud H."/>
            <person name="Kohler A."/>
            <person name="LaButti K."/>
            <person name="Lapidus A."/>
            <person name="Lavin J.L."/>
            <person name="Lee Y.-H."/>
            <person name="Lindquist E."/>
            <person name="Lilly W."/>
            <person name="Lucas S."/>
            <person name="Morin E."/>
            <person name="Murat C."/>
            <person name="Oguiza J.A."/>
            <person name="Park J."/>
            <person name="Pisabarro A.G."/>
            <person name="Riley R."/>
            <person name="Rosling A."/>
            <person name="Salamov A."/>
            <person name="Schmidt O."/>
            <person name="Schmutz J."/>
            <person name="Skrede I."/>
            <person name="Stenlid J."/>
            <person name="Wiebenga A."/>
            <person name="Xie X."/>
            <person name="Kues U."/>
            <person name="Hibbett D.S."/>
            <person name="Hoffmeister D."/>
            <person name="Hogberg N."/>
            <person name="Martin F."/>
            <person name="Grigoriev I.V."/>
            <person name="Watkinson S.C."/>
        </authorList>
    </citation>
    <scope>NUCLEOTIDE SEQUENCE</scope>
    <source>
        <strain evidence="1">S7.9</strain>
    </source>
</reference>
<sequence length="81" mass="9287">MPLAGRSAFHCLQMGLQMIPQYSRPLHPHTRTMDHRRTQAMCKVYEARLAVALEVCSSKCPRDAWPMENQGRMMPAMRKSG</sequence>
<dbReference type="EMBL" id="GL945438">
    <property type="protein sequence ID" value="EGO22015.1"/>
    <property type="molecule type" value="Genomic_DNA"/>
</dbReference>
<organism>
    <name type="scientific">Serpula lacrymans var. lacrymans (strain S7.9)</name>
    <name type="common">Dry rot fungus</name>
    <dbReference type="NCBI Taxonomy" id="578457"/>
    <lineage>
        <taxon>Eukaryota</taxon>
        <taxon>Fungi</taxon>
        <taxon>Dikarya</taxon>
        <taxon>Basidiomycota</taxon>
        <taxon>Agaricomycotina</taxon>
        <taxon>Agaricomycetes</taxon>
        <taxon>Agaricomycetidae</taxon>
        <taxon>Boletales</taxon>
        <taxon>Coniophorineae</taxon>
        <taxon>Serpulaceae</taxon>
        <taxon>Serpula</taxon>
    </lineage>
</organism>
<protein>
    <submittedName>
        <fullName evidence="1">Uncharacterized protein</fullName>
    </submittedName>
</protein>
<dbReference type="Proteomes" id="UP000008064">
    <property type="component" value="Unassembled WGS sequence"/>
</dbReference>
<dbReference type="KEGG" id="sla:SERLADRAFT_475128"/>
<dbReference type="AlphaFoldDB" id="F8P5X8"/>
<evidence type="ECO:0000313" key="1">
    <source>
        <dbReference type="EMBL" id="EGO22015.1"/>
    </source>
</evidence>
<accession>F8P5X8</accession>
<dbReference type="HOGENOM" id="CLU_2575310_0_0_1"/>